<reference evidence="2 3" key="1">
    <citation type="journal article" date="2010" name="Stand. Genomic Sci.">
        <title>Complete genome sequence of Ilyobacter polytropus type strain (CuHbu1).</title>
        <authorList>
            <person name="Sikorski J."/>
            <person name="Chertkov O."/>
            <person name="Lapidus A."/>
            <person name="Nolan M."/>
            <person name="Lucas S."/>
            <person name="Del Rio T.G."/>
            <person name="Tice H."/>
            <person name="Cheng J.F."/>
            <person name="Tapia R."/>
            <person name="Han C."/>
            <person name="Goodwin L."/>
            <person name="Pitluck S."/>
            <person name="Liolios K."/>
            <person name="Ivanova N."/>
            <person name="Mavromatis K."/>
            <person name="Mikhailova N."/>
            <person name="Pati A."/>
            <person name="Chen A."/>
            <person name="Palaniappan K."/>
            <person name="Land M."/>
            <person name="Hauser L."/>
            <person name="Chang Y.J."/>
            <person name="Jeffries C.D."/>
            <person name="Brambilla E."/>
            <person name="Yasawong M."/>
            <person name="Rohde M."/>
            <person name="Pukall R."/>
            <person name="Spring S."/>
            <person name="Goker M."/>
            <person name="Woyke T."/>
            <person name="Bristow J."/>
            <person name="Eisen J.A."/>
            <person name="Markowitz V."/>
            <person name="Hugenholtz P."/>
            <person name="Kyrpides N.C."/>
            <person name="Klenk H.P."/>
        </authorList>
    </citation>
    <scope>NUCLEOTIDE SEQUENCE [LARGE SCALE GENOMIC DNA]</scope>
    <source>
        <strain evidence="3">ATCC 51220 / DSM 2926 / LMG 16218 / CuHBu1</strain>
        <plasmid evidence="3">pILYOP02</plasmid>
    </source>
</reference>
<sequence length="758" mass="86489">MINKIINGQEKICVIGNYLPRQCGIATFTTDLSKAITNELRGENGLINIAMNDKEEGYNYPSEVKLTIQEGNMEEYIKVAQYLNGNNYRAVVIQHEYGIYGGADGEYIIELMKRLDIPVLTNLHTVLENPSFEQRKVMNDLAKYSEKLLVMSRKAFDILTRVYGIPQEIVVFIPHGIPNTTYEDQGIYNDAIGLEGKEIILTFGLLSPGKGLEFMIKAMPAIIKKNPNAVYLILGKTHPNIVKKTGDVYREKLKELIRSLNLEKNVVFHNKFVDQETLVSYIKTSTVYSIPYLNKEQITSGTLAYALGSGAAVVSTPFWHAEELLAEGRGILVPFRDSESLAREINILLSDSEKRENIRRKAYNYVRSMIWSEVAKSYLKVIVECKEKKNINISPKYESEDERRSKRISYELPEIDLSHLKILTDDTGILQHAKYTIPDLNHGYCVDDNARALIVASMYYKLRGDRSIYPFIKKYLAFLNYSFDEKTNRFANLMSYDRRWQENIGSEDSHGRALWALGVTIKNIMDESIRSNAIDLFIYALSVVRDFTSPRAWAFTVLGLSAYLEVNSEDLEKRLIKRILAEKIHSLYKKTVTSDWLWCEETITYSNGILPHALIITGETIDDKDMYNTGIQSLKWLLEIQTAPEGHLSVIGNEGWFAKDREKIVFGQQPVEAMCLLNACLHVYKTTKDPWWLNECKKCMAWFLGENDLKIPIYNYDDGGCRDGLDSHGVSKNQGAESTLAGLISLIKMHEIEDESFK</sequence>
<feature type="domain" description="Glycosyl transferase family 1" evidence="1">
    <location>
        <begin position="195"/>
        <end position="364"/>
    </location>
</feature>
<geneLocation type="plasmid" evidence="2 3">
    <name>pILYOP02</name>
</geneLocation>
<evidence type="ECO:0000313" key="2">
    <source>
        <dbReference type="EMBL" id="ADO84612.1"/>
    </source>
</evidence>
<dbReference type="Proteomes" id="UP000006875">
    <property type="component" value="Plasmid pILYOP02"/>
</dbReference>
<dbReference type="EMBL" id="CP002283">
    <property type="protein sequence ID" value="ADO84612.1"/>
    <property type="molecule type" value="Genomic_DNA"/>
</dbReference>
<dbReference type="PANTHER" id="PTHR12526">
    <property type="entry name" value="GLYCOSYLTRANSFERASE"/>
    <property type="match status" value="1"/>
</dbReference>
<dbReference type="CDD" id="cd03822">
    <property type="entry name" value="GT4_mannosyltransferase-like"/>
    <property type="match status" value="1"/>
</dbReference>
<dbReference type="GO" id="GO:0005975">
    <property type="term" value="P:carbohydrate metabolic process"/>
    <property type="evidence" value="ECO:0007669"/>
    <property type="project" value="InterPro"/>
</dbReference>
<dbReference type="RefSeq" id="WP_013389264.1">
    <property type="nucleotide sequence ID" value="NC_014634.1"/>
</dbReference>
<organism evidence="2 3">
    <name type="scientific">Ilyobacter polytropus (strain ATCC 51220 / DSM 2926 / LMG 16218 / CuHBu1)</name>
    <dbReference type="NCBI Taxonomy" id="572544"/>
    <lineage>
        <taxon>Bacteria</taxon>
        <taxon>Fusobacteriati</taxon>
        <taxon>Fusobacteriota</taxon>
        <taxon>Fusobacteriia</taxon>
        <taxon>Fusobacteriales</taxon>
        <taxon>Fusobacteriaceae</taxon>
        <taxon>Ilyobacter</taxon>
    </lineage>
</organism>
<dbReference type="KEGG" id="ipo:Ilyop_2864"/>
<name>E3HE00_ILYPC</name>
<dbReference type="CAZy" id="GT4">
    <property type="family name" value="Glycosyltransferase Family 4"/>
</dbReference>
<gene>
    <name evidence="2" type="ordered locus">Ilyop_2864</name>
</gene>
<dbReference type="GO" id="GO:0016757">
    <property type="term" value="F:glycosyltransferase activity"/>
    <property type="evidence" value="ECO:0007669"/>
    <property type="project" value="InterPro"/>
</dbReference>
<keyword evidence="3" id="KW-1185">Reference proteome</keyword>
<evidence type="ECO:0000259" key="1">
    <source>
        <dbReference type="Pfam" id="PF00534"/>
    </source>
</evidence>
<dbReference type="OrthoDB" id="9765330at2"/>
<evidence type="ECO:0000313" key="3">
    <source>
        <dbReference type="Proteomes" id="UP000006875"/>
    </source>
</evidence>
<dbReference type="Pfam" id="PF00534">
    <property type="entry name" value="Glycos_transf_1"/>
    <property type="match status" value="1"/>
</dbReference>
<keyword evidence="2" id="KW-0614">Plasmid</keyword>
<dbReference type="InterPro" id="IPR008928">
    <property type="entry name" value="6-hairpin_glycosidase_sf"/>
</dbReference>
<dbReference type="eggNOG" id="COG1105">
    <property type="taxonomic scope" value="Bacteria"/>
</dbReference>
<dbReference type="Gene3D" id="3.40.50.2000">
    <property type="entry name" value="Glycogen Phosphorylase B"/>
    <property type="match status" value="2"/>
</dbReference>
<proteinExistence type="predicted"/>
<dbReference type="AlphaFoldDB" id="E3HE00"/>
<dbReference type="SUPFAM" id="SSF53756">
    <property type="entry name" value="UDP-Glycosyltransferase/glycogen phosphorylase"/>
    <property type="match status" value="1"/>
</dbReference>
<keyword evidence="2" id="KW-0808">Transferase</keyword>
<dbReference type="PANTHER" id="PTHR12526:SF572">
    <property type="entry name" value="BLL5144 PROTEIN"/>
    <property type="match status" value="1"/>
</dbReference>
<dbReference type="SUPFAM" id="SSF48208">
    <property type="entry name" value="Six-hairpin glycosidases"/>
    <property type="match status" value="1"/>
</dbReference>
<accession>E3HE00</accession>
<dbReference type="InterPro" id="IPR001296">
    <property type="entry name" value="Glyco_trans_1"/>
</dbReference>
<dbReference type="HOGENOM" id="CLU_365505_0_0_0"/>
<protein>
    <submittedName>
        <fullName evidence="2">Glycosyl transferase group 1</fullName>
    </submittedName>
</protein>